<evidence type="ECO:0000313" key="1">
    <source>
        <dbReference type="EMBL" id="MBL4915477.1"/>
    </source>
</evidence>
<sequence length="72" mass="8467">MKKEVRLTRFYGVNEVGLAALPHKVSGRQVSRICIGEEMGCSHCFPHGIDTINGYHTKEQRNWKKYRRTQYR</sequence>
<dbReference type="EMBL" id="JAESVD010000017">
    <property type="protein sequence ID" value="MBL4915477.1"/>
    <property type="molecule type" value="Genomic_DNA"/>
</dbReference>
<name>A0ABS1T3V6_9GAMM</name>
<proteinExistence type="predicted"/>
<gene>
    <name evidence="1" type="ORF">JMA39_20500</name>
</gene>
<dbReference type="RefSeq" id="WP_202723750.1">
    <property type="nucleotide sequence ID" value="NZ_BPEX01000031.1"/>
</dbReference>
<evidence type="ECO:0008006" key="3">
    <source>
        <dbReference type="Google" id="ProtNLM"/>
    </source>
</evidence>
<protein>
    <recommendedName>
        <fullName evidence="3">Phosphate ABC transporter substrate-binding protein</fullName>
    </recommendedName>
</protein>
<reference evidence="1 2" key="1">
    <citation type="submission" date="2021-01" db="EMBL/GenBank/DDBJ databases">
        <title>Genome sequence of Shewanella schlegeliana JCM 11561.</title>
        <authorList>
            <person name="Zhang H."/>
            <person name="Li C."/>
        </authorList>
    </citation>
    <scope>NUCLEOTIDE SEQUENCE [LARGE SCALE GENOMIC DNA]</scope>
    <source>
        <strain evidence="1 2">JCM 11561</strain>
    </source>
</reference>
<keyword evidence="2" id="KW-1185">Reference proteome</keyword>
<comment type="caution">
    <text evidence="1">The sequence shown here is derived from an EMBL/GenBank/DDBJ whole genome shotgun (WGS) entry which is preliminary data.</text>
</comment>
<organism evidence="1 2">
    <name type="scientific">Shewanella schlegeliana</name>
    <dbReference type="NCBI Taxonomy" id="190308"/>
    <lineage>
        <taxon>Bacteria</taxon>
        <taxon>Pseudomonadati</taxon>
        <taxon>Pseudomonadota</taxon>
        <taxon>Gammaproteobacteria</taxon>
        <taxon>Alteromonadales</taxon>
        <taxon>Shewanellaceae</taxon>
        <taxon>Shewanella</taxon>
    </lineage>
</organism>
<dbReference type="Proteomes" id="UP000604898">
    <property type="component" value="Unassembled WGS sequence"/>
</dbReference>
<evidence type="ECO:0000313" key="2">
    <source>
        <dbReference type="Proteomes" id="UP000604898"/>
    </source>
</evidence>
<accession>A0ABS1T3V6</accession>